<accession>A0AAU1HWC2</accession>
<name>A0AAU1HWC2_9ACTN</name>
<gene>
    <name evidence="1" type="ORF">OG477_11960</name>
</gene>
<proteinExistence type="predicted"/>
<dbReference type="EMBL" id="CP108140">
    <property type="protein sequence ID" value="WTP86036.1"/>
    <property type="molecule type" value="Genomic_DNA"/>
</dbReference>
<organism evidence="1">
    <name type="scientific">Streptomyces sp. NBC_00180</name>
    <dbReference type="NCBI Taxonomy" id="2903632"/>
    <lineage>
        <taxon>Bacteria</taxon>
        <taxon>Bacillati</taxon>
        <taxon>Actinomycetota</taxon>
        <taxon>Actinomycetes</taxon>
        <taxon>Kitasatosporales</taxon>
        <taxon>Streptomycetaceae</taxon>
        <taxon>Streptomyces</taxon>
    </lineage>
</organism>
<evidence type="ECO:0000313" key="1">
    <source>
        <dbReference type="EMBL" id="WTP86036.1"/>
    </source>
</evidence>
<protein>
    <submittedName>
        <fullName evidence="1">Uncharacterized protein</fullName>
    </submittedName>
</protein>
<reference evidence="1" key="1">
    <citation type="submission" date="2022-10" db="EMBL/GenBank/DDBJ databases">
        <title>The complete genomes of actinobacterial strains from the NBC collection.</title>
        <authorList>
            <person name="Joergensen T.S."/>
            <person name="Alvarez Arevalo M."/>
            <person name="Sterndorff E.B."/>
            <person name="Faurdal D."/>
            <person name="Vuksanovic O."/>
            <person name="Mourched A.-S."/>
            <person name="Charusanti P."/>
            <person name="Shaw S."/>
            <person name="Blin K."/>
            <person name="Weber T."/>
        </authorList>
    </citation>
    <scope>NUCLEOTIDE SEQUENCE</scope>
    <source>
        <strain evidence="1">NBC 00180</strain>
    </source>
</reference>
<dbReference type="AlphaFoldDB" id="A0AAU1HWC2"/>
<sequence>MAVPQVALTDSQHRLLAELVLSPLAISANEEAASARGLAPDQLEADVPTLQWMGLITKSHGAIEVTAQGVAVFHRREQEKAEGRLADVVAFIDAVESDQGAGIDQRRVAPALRRLAQGGCSLAEAISYLHPAS</sequence>